<dbReference type="PANTHER" id="PTHR43856:SF1">
    <property type="entry name" value="MITOCHONDRIAL CARDIOLIPIN HYDROLASE"/>
    <property type="match status" value="1"/>
</dbReference>
<feature type="region of interest" description="Disordered" evidence="7">
    <location>
        <begin position="24"/>
        <end position="59"/>
    </location>
</feature>
<feature type="chain" id="PRO_5037919063" description="phospholipase D" evidence="8">
    <location>
        <begin position="28"/>
        <end position="456"/>
    </location>
</feature>
<sequence length="456" mass="50700">MRPARFLITLALVASTLALGATTTATADDEAPPATTLPSQTGPAKSTRDDSPVTRRAAAPQRYAPLPGVVFNTALGTKNSRNAIFGKIINAINHAPKRSRIRIMSWNIMSRTAVDALVRAQARGVKIRVLMDNTNLVDIPNPGFRRLRATFHKYNQKLPMNRRSYAKTCMQSCRGNAGAAHSKIYLFSRSGAAQNVVMSGSANLTVAGAVNQWNDMYTWINNPDLYQFAVRVYREMWDDQPVDQQFVMFTDDRDTLGFTPLVGPGGVRTMDPIQELLGRVKCKGAKNTRSGRTIIRAAPDVIRNDRGMLIAQRLRDLWAQGCDVRIAYTVMGVDIFKLLNQPTARGIVPKKHLVQDFDGDGEFDNYFHLKALTVNGVVGNNRKKYVTINGSSNWSGYAAVSDENFGIIKRRIPTLRYQSFIDYWYTHFPKSVPLDPGTSRRVATGAINPYAHVDMD</sequence>
<feature type="compositionally biased region" description="Low complexity" evidence="7">
    <location>
        <begin position="24"/>
        <end position="37"/>
    </location>
</feature>
<accession>A0A930YGX4</accession>
<protein>
    <recommendedName>
        <fullName evidence="3">phospholipase D</fullName>
        <ecNumber evidence="3">3.1.4.4</ecNumber>
    </recommendedName>
</protein>
<evidence type="ECO:0000256" key="4">
    <source>
        <dbReference type="ARBA" id="ARBA00022801"/>
    </source>
</evidence>
<dbReference type="EMBL" id="JADKPO010000001">
    <property type="protein sequence ID" value="MBF4766393.1"/>
    <property type="molecule type" value="Genomic_DNA"/>
</dbReference>
<evidence type="ECO:0000256" key="1">
    <source>
        <dbReference type="ARBA" id="ARBA00000798"/>
    </source>
</evidence>
<feature type="domain" description="Phospholipase D-like" evidence="9">
    <location>
        <begin position="88"/>
        <end position="237"/>
    </location>
</feature>
<dbReference type="EC" id="3.1.4.4" evidence="3"/>
<comment type="similarity">
    <text evidence="2">Belongs to the phospholipase D family.</text>
</comment>
<comment type="caution">
    <text evidence="10">The sequence shown here is derived from an EMBL/GenBank/DDBJ whole genome shotgun (WGS) entry which is preliminary data.</text>
</comment>
<dbReference type="InterPro" id="IPR051406">
    <property type="entry name" value="PLD_domain"/>
</dbReference>
<proteinExistence type="inferred from homology"/>
<evidence type="ECO:0000313" key="11">
    <source>
        <dbReference type="Proteomes" id="UP000660668"/>
    </source>
</evidence>
<gene>
    <name evidence="10" type="ORF">ISU10_01270</name>
</gene>
<keyword evidence="6" id="KW-0443">Lipid metabolism</keyword>
<dbReference type="GO" id="GO:0016042">
    <property type="term" value="P:lipid catabolic process"/>
    <property type="evidence" value="ECO:0007669"/>
    <property type="project" value="UniProtKB-KW"/>
</dbReference>
<dbReference type="RefSeq" id="WP_194694525.1">
    <property type="nucleotide sequence ID" value="NZ_JADKPO010000001.1"/>
</dbReference>
<evidence type="ECO:0000256" key="8">
    <source>
        <dbReference type="SAM" id="SignalP"/>
    </source>
</evidence>
<comment type="catalytic activity">
    <reaction evidence="1">
        <text>a 1,2-diacyl-sn-glycero-3-phosphocholine + H2O = a 1,2-diacyl-sn-glycero-3-phosphate + choline + H(+)</text>
        <dbReference type="Rhea" id="RHEA:14445"/>
        <dbReference type="ChEBI" id="CHEBI:15354"/>
        <dbReference type="ChEBI" id="CHEBI:15377"/>
        <dbReference type="ChEBI" id="CHEBI:15378"/>
        <dbReference type="ChEBI" id="CHEBI:57643"/>
        <dbReference type="ChEBI" id="CHEBI:58608"/>
        <dbReference type="EC" id="3.1.4.4"/>
    </reaction>
</comment>
<keyword evidence="4" id="KW-0378">Hydrolase</keyword>
<feature type="signal peptide" evidence="8">
    <location>
        <begin position="1"/>
        <end position="27"/>
    </location>
</feature>
<dbReference type="AlphaFoldDB" id="A0A930YGX4"/>
<evidence type="ECO:0000256" key="7">
    <source>
        <dbReference type="SAM" id="MobiDB-lite"/>
    </source>
</evidence>
<dbReference type="GO" id="GO:0004630">
    <property type="term" value="F:phospholipase D activity"/>
    <property type="evidence" value="ECO:0007669"/>
    <property type="project" value="UniProtKB-EC"/>
</dbReference>
<dbReference type="Gene3D" id="3.30.870.10">
    <property type="entry name" value="Endonuclease Chain A"/>
    <property type="match status" value="1"/>
</dbReference>
<evidence type="ECO:0000259" key="9">
    <source>
        <dbReference type="Pfam" id="PF13091"/>
    </source>
</evidence>
<dbReference type="Pfam" id="PF13091">
    <property type="entry name" value="PLDc_2"/>
    <property type="match status" value="1"/>
</dbReference>
<evidence type="ECO:0000256" key="5">
    <source>
        <dbReference type="ARBA" id="ARBA00022963"/>
    </source>
</evidence>
<evidence type="ECO:0000256" key="3">
    <source>
        <dbReference type="ARBA" id="ARBA00012027"/>
    </source>
</evidence>
<evidence type="ECO:0000256" key="6">
    <source>
        <dbReference type="ARBA" id="ARBA00023098"/>
    </source>
</evidence>
<name>A0A930YGX4_9ACTN</name>
<reference evidence="10" key="1">
    <citation type="submission" date="2020-11" db="EMBL/GenBank/DDBJ databases">
        <title>Nocardioides cynanchi sp. nov., isolated from soil of rhizosphere of Cynanchum wilfordii.</title>
        <authorList>
            <person name="Lee J.-S."/>
            <person name="Suh M.K."/>
            <person name="Kim J.-S."/>
        </authorList>
    </citation>
    <scope>NUCLEOTIDE SEQUENCE</scope>
    <source>
        <strain evidence="10">KCTC 19276</strain>
    </source>
</reference>
<keyword evidence="5" id="KW-0442">Lipid degradation</keyword>
<evidence type="ECO:0000313" key="10">
    <source>
        <dbReference type="EMBL" id="MBF4766393.1"/>
    </source>
</evidence>
<dbReference type="InterPro" id="IPR025202">
    <property type="entry name" value="PLD-like_dom"/>
</dbReference>
<keyword evidence="11" id="KW-1185">Reference proteome</keyword>
<evidence type="ECO:0000256" key="2">
    <source>
        <dbReference type="ARBA" id="ARBA00008664"/>
    </source>
</evidence>
<dbReference type="PANTHER" id="PTHR43856">
    <property type="entry name" value="CARDIOLIPIN HYDROLASE"/>
    <property type="match status" value="1"/>
</dbReference>
<dbReference type="GO" id="GO:0016891">
    <property type="term" value="F:RNA endonuclease activity producing 5'-phosphomonoesters, hydrolytic mechanism"/>
    <property type="evidence" value="ECO:0007669"/>
    <property type="project" value="TreeGrafter"/>
</dbReference>
<dbReference type="SUPFAM" id="SSF56024">
    <property type="entry name" value="Phospholipase D/nuclease"/>
    <property type="match status" value="2"/>
</dbReference>
<dbReference type="Proteomes" id="UP000660668">
    <property type="component" value="Unassembled WGS sequence"/>
</dbReference>
<organism evidence="10 11">
    <name type="scientific">Nocardioides agariphilus</name>
    <dbReference type="NCBI Taxonomy" id="433664"/>
    <lineage>
        <taxon>Bacteria</taxon>
        <taxon>Bacillati</taxon>
        <taxon>Actinomycetota</taxon>
        <taxon>Actinomycetes</taxon>
        <taxon>Propionibacteriales</taxon>
        <taxon>Nocardioidaceae</taxon>
        <taxon>Nocardioides</taxon>
    </lineage>
</organism>
<keyword evidence="8" id="KW-0732">Signal</keyword>